<dbReference type="InterPro" id="IPR019492">
    <property type="entry name" value="Cyclo-malto-dextrinase_C"/>
</dbReference>
<evidence type="ECO:0000256" key="3">
    <source>
        <dbReference type="SAM" id="MobiDB-lite"/>
    </source>
</evidence>
<dbReference type="SUPFAM" id="SSF51011">
    <property type="entry name" value="Glycosyl hydrolase domain"/>
    <property type="match status" value="1"/>
</dbReference>
<dbReference type="AlphaFoldDB" id="A0AAE3M2J9"/>
<dbReference type="PANTHER" id="PTHR10357">
    <property type="entry name" value="ALPHA-AMYLASE FAMILY MEMBER"/>
    <property type="match status" value="1"/>
</dbReference>
<keyword evidence="1 5" id="KW-0378">Hydrolase</keyword>
<gene>
    <name evidence="5" type="ORF">OM075_04090</name>
</gene>
<evidence type="ECO:0000313" key="6">
    <source>
        <dbReference type="Proteomes" id="UP001209229"/>
    </source>
</evidence>
<dbReference type="CDD" id="cd11340">
    <property type="entry name" value="AmyAc_bac_CMD_like_3"/>
    <property type="match status" value="1"/>
</dbReference>
<dbReference type="EMBL" id="JAPDPJ010000005">
    <property type="protein sequence ID" value="MCW3785630.1"/>
    <property type="molecule type" value="Genomic_DNA"/>
</dbReference>
<comment type="caution">
    <text evidence="5">The sequence shown here is derived from an EMBL/GenBank/DDBJ whole genome shotgun (WGS) entry which is preliminary data.</text>
</comment>
<dbReference type="Gene3D" id="3.20.20.80">
    <property type="entry name" value="Glycosidases"/>
    <property type="match status" value="1"/>
</dbReference>
<evidence type="ECO:0000256" key="2">
    <source>
        <dbReference type="ARBA" id="ARBA00023295"/>
    </source>
</evidence>
<dbReference type="InterPro" id="IPR017853">
    <property type="entry name" value="GH"/>
</dbReference>
<feature type="region of interest" description="Disordered" evidence="3">
    <location>
        <begin position="147"/>
        <end position="168"/>
    </location>
</feature>
<evidence type="ECO:0000259" key="4">
    <source>
        <dbReference type="SMART" id="SM00642"/>
    </source>
</evidence>
<dbReference type="Gene3D" id="2.60.40.1180">
    <property type="entry name" value="Golgi alpha-mannosidase II"/>
    <property type="match status" value="1"/>
</dbReference>
<reference evidence="5" key="1">
    <citation type="submission" date="2022-10" db="EMBL/GenBank/DDBJ databases">
        <authorList>
            <person name="Yu W.X."/>
        </authorList>
    </citation>
    <scope>NUCLEOTIDE SEQUENCE</scope>
    <source>
        <strain evidence="5">AAT</strain>
    </source>
</reference>
<dbReference type="GO" id="GO:0005975">
    <property type="term" value="P:carbohydrate metabolic process"/>
    <property type="evidence" value="ECO:0007669"/>
    <property type="project" value="InterPro"/>
</dbReference>
<dbReference type="RefSeq" id="WP_301189202.1">
    <property type="nucleotide sequence ID" value="NZ_JAPDPJ010000005.1"/>
</dbReference>
<keyword evidence="2" id="KW-0326">Glycosidase</keyword>
<dbReference type="InterPro" id="IPR006047">
    <property type="entry name" value="GH13_cat_dom"/>
</dbReference>
<dbReference type="Pfam" id="PF10438">
    <property type="entry name" value="Cyc-maltodext_C"/>
    <property type="match status" value="1"/>
</dbReference>
<dbReference type="SMART" id="SM00642">
    <property type="entry name" value="Aamy"/>
    <property type="match status" value="1"/>
</dbReference>
<dbReference type="InterPro" id="IPR015171">
    <property type="entry name" value="Cyc-maltodext_N"/>
</dbReference>
<keyword evidence="6" id="KW-1185">Reference proteome</keyword>
<dbReference type="Pfam" id="PF09087">
    <property type="entry name" value="Cyc-maltodext_N"/>
    <property type="match status" value="1"/>
</dbReference>
<dbReference type="InterPro" id="IPR013783">
    <property type="entry name" value="Ig-like_fold"/>
</dbReference>
<accession>A0AAE3M2J9</accession>
<dbReference type="PANTHER" id="PTHR10357:SF210">
    <property type="entry name" value="MALTODEXTRIN GLUCOSIDASE"/>
    <property type="match status" value="1"/>
</dbReference>
<dbReference type="Gene3D" id="2.60.40.10">
    <property type="entry name" value="Immunoglobulins"/>
    <property type="match status" value="1"/>
</dbReference>
<feature type="domain" description="Glycosyl hydrolase family 13 catalytic" evidence="4">
    <location>
        <begin position="137"/>
        <end position="534"/>
    </location>
</feature>
<dbReference type="GO" id="GO:0016798">
    <property type="term" value="F:hydrolase activity, acting on glycosyl bonds"/>
    <property type="evidence" value="ECO:0007669"/>
    <property type="project" value="UniProtKB-KW"/>
</dbReference>
<dbReference type="InterPro" id="IPR013780">
    <property type="entry name" value="Glyco_hydro_b"/>
</dbReference>
<dbReference type="Proteomes" id="UP001209229">
    <property type="component" value="Unassembled WGS sequence"/>
</dbReference>
<organism evidence="5 6">
    <name type="scientific">Plebeiibacterium sediminum</name>
    <dbReference type="NCBI Taxonomy" id="2992112"/>
    <lineage>
        <taxon>Bacteria</taxon>
        <taxon>Pseudomonadati</taxon>
        <taxon>Bacteroidota</taxon>
        <taxon>Bacteroidia</taxon>
        <taxon>Marinilabiliales</taxon>
        <taxon>Marinilabiliaceae</taxon>
        <taxon>Plebeiibacterium</taxon>
    </lineage>
</organism>
<evidence type="ECO:0000313" key="5">
    <source>
        <dbReference type="EMBL" id="MCW3785630.1"/>
    </source>
</evidence>
<evidence type="ECO:0000256" key="1">
    <source>
        <dbReference type="ARBA" id="ARBA00022801"/>
    </source>
</evidence>
<dbReference type="InterPro" id="IPR014756">
    <property type="entry name" value="Ig_E-set"/>
</dbReference>
<sequence length="622" mass="72038">MNQNKHWFVFTIVLILMSHMTNIDAKNKSVIKKLEPSSWWVGMKDPHLQLMIYGNDLSKYDVSIDYKGVSIQQVHKVENPNYQFIDLLISDEAKAGTFQIQLKSGNKVIESIDYVLNERDEGSANRKGFNSEDAMYLIMPDRFANGNPDNDSLPEMTEKANRKKDYGRHGGDLKGISDHLDYIQEMGYTAIWLNPVLENNQPRSSYHGYAITDFYQIDARLGSNEEFKALTQDCQKRGIKMIMDMVFNHCGSAHWWMEDLPMHDWINQWDEFTRSNYRLSTISDPYVSKYDKDLSVKGWFDTTMPDLNLENKFMLTYMIQNSIWWIEYAGLGGIRMDTYPYPDKNGMAQWTQRILNEYPDFNIVGESWITEASKLCYWQKDFPNRDGYNSYLPSLMDFPMQDAIKNAFNEEDSWGKGMERLYNTLADDHLYPNPLNMVVFPDNHDEGRILHSLNNDVEKLKMALAYSATTRGILQIYYGTELLMNGDGLKGHANIRKDFPGGWPKDSINAFVKEGRTAEQNQVFNYIKKLLNFRKQSEALKFGQTLHFIPEGGIYVYFRYTDNECVMVILNNNNSAKKLDTSRFSEKLQEYSEGTNVITGRAISNLNLINIKAKSALVIQLK</sequence>
<proteinExistence type="predicted"/>
<dbReference type="SUPFAM" id="SSF51445">
    <property type="entry name" value="(Trans)glycosidases"/>
    <property type="match status" value="1"/>
</dbReference>
<feature type="compositionally biased region" description="Basic and acidic residues" evidence="3">
    <location>
        <begin position="156"/>
        <end position="168"/>
    </location>
</feature>
<name>A0AAE3M2J9_9BACT</name>
<dbReference type="Pfam" id="PF00128">
    <property type="entry name" value="Alpha-amylase"/>
    <property type="match status" value="1"/>
</dbReference>
<protein>
    <submittedName>
        <fullName evidence="5">Glycoside hydrolase family 13 protein</fullName>
    </submittedName>
</protein>
<dbReference type="SUPFAM" id="SSF81296">
    <property type="entry name" value="E set domains"/>
    <property type="match status" value="1"/>
</dbReference>